<evidence type="ECO:0000313" key="2">
    <source>
        <dbReference type="EMBL" id="GAA0485000.1"/>
    </source>
</evidence>
<keyword evidence="3" id="KW-1185">Reference proteome</keyword>
<keyword evidence="1" id="KW-0472">Membrane</keyword>
<sequence length="60" mass="6074">MTDDQNPKGSTNKNAGGFFLAAGCIIGAVGGGLLGQPSIGFLAGLFVGALIAIAIWYFDR</sequence>
<reference evidence="2 3" key="1">
    <citation type="journal article" date="2019" name="Int. J. Syst. Evol. Microbiol.">
        <title>The Global Catalogue of Microorganisms (GCM) 10K type strain sequencing project: providing services to taxonomists for standard genome sequencing and annotation.</title>
        <authorList>
            <consortium name="The Broad Institute Genomics Platform"/>
            <consortium name="The Broad Institute Genome Sequencing Center for Infectious Disease"/>
            <person name="Wu L."/>
            <person name="Ma J."/>
        </authorList>
    </citation>
    <scope>NUCLEOTIDE SEQUENCE [LARGE SCALE GENOMIC DNA]</scope>
    <source>
        <strain evidence="2 3">JCM 14162</strain>
    </source>
</reference>
<dbReference type="Proteomes" id="UP001500713">
    <property type="component" value="Unassembled WGS sequence"/>
</dbReference>
<dbReference type="EMBL" id="BAAAEM010000003">
    <property type="protein sequence ID" value="GAA0485000.1"/>
    <property type="molecule type" value="Genomic_DNA"/>
</dbReference>
<name>A0ABN1AW27_9SPHN</name>
<protein>
    <recommendedName>
        <fullName evidence="4">Glycine zipper family protein</fullName>
    </recommendedName>
</protein>
<comment type="caution">
    <text evidence="2">The sequence shown here is derived from an EMBL/GenBank/DDBJ whole genome shotgun (WGS) entry which is preliminary data.</text>
</comment>
<organism evidence="2 3">
    <name type="scientific">Parasphingorhabdus litoris</name>
    <dbReference type="NCBI Taxonomy" id="394733"/>
    <lineage>
        <taxon>Bacteria</taxon>
        <taxon>Pseudomonadati</taxon>
        <taxon>Pseudomonadota</taxon>
        <taxon>Alphaproteobacteria</taxon>
        <taxon>Sphingomonadales</taxon>
        <taxon>Sphingomonadaceae</taxon>
        <taxon>Parasphingorhabdus</taxon>
    </lineage>
</organism>
<feature type="transmembrane region" description="Helical" evidence="1">
    <location>
        <begin position="15"/>
        <end position="33"/>
    </location>
</feature>
<feature type="transmembrane region" description="Helical" evidence="1">
    <location>
        <begin position="39"/>
        <end position="58"/>
    </location>
</feature>
<evidence type="ECO:0008006" key="4">
    <source>
        <dbReference type="Google" id="ProtNLM"/>
    </source>
</evidence>
<keyword evidence="1" id="KW-0812">Transmembrane</keyword>
<keyword evidence="1" id="KW-1133">Transmembrane helix</keyword>
<accession>A0ABN1AW27</accession>
<dbReference type="RefSeq" id="WP_229955388.1">
    <property type="nucleotide sequence ID" value="NZ_BAAAEM010000003.1"/>
</dbReference>
<gene>
    <name evidence="2" type="ORF">GCM10009096_29590</name>
</gene>
<proteinExistence type="predicted"/>
<evidence type="ECO:0000256" key="1">
    <source>
        <dbReference type="SAM" id="Phobius"/>
    </source>
</evidence>
<evidence type="ECO:0000313" key="3">
    <source>
        <dbReference type="Proteomes" id="UP001500713"/>
    </source>
</evidence>